<evidence type="ECO:0000313" key="3">
    <source>
        <dbReference type="EMBL" id="MFC3166406.1"/>
    </source>
</evidence>
<feature type="signal peptide" evidence="1">
    <location>
        <begin position="1"/>
        <end position="27"/>
    </location>
</feature>
<protein>
    <submittedName>
        <fullName evidence="3">Cupredoxin domain-containing protein</fullName>
    </submittedName>
</protein>
<evidence type="ECO:0000313" key="4">
    <source>
        <dbReference type="Proteomes" id="UP001595647"/>
    </source>
</evidence>
<evidence type="ECO:0000259" key="2">
    <source>
        <dbReference type="Pfam" id="PF13473"/>
    </source>
</evidence>
<dbReference type="PANTHER" id="PTHR36507:SF1">
    <property type="entry name" value="BLL1555 PROTEIN"/>
    <property type="match status" value="1"/>
</dbReference>
<dbReference type="InterPro" id="IPR028096">
    <property type="entry name" value="EfeO_Cupredoxin"/>
</dbReference>
<dbReference type="EMBL" id="JBHRTG010000019">
    <property type="protein sequence ID" value="MFC3166406.1"/>
    <property type="molecule type" value="Genomic_DNA"/>
</dbReference>
<reference evidence="4" key="1">
    <citation type="journal article" date="2019" name="Int. J. Syst. Evol. Microbiol.">
        <title>The Global Catalogue of Microorganisms (GCM) 10K type strain sequencing project: providing services to taxonomists for standard genome sequencing and annotation.</title>
        <authorList>
            <consortium name="The Broad Institute Genomics Platform"/>
            <consortium name="The Broad Institute Genome Sequencing Center for Infectious Disease"/>
            <person name="Wu L."/>
            <person name="Ma J."/>
        </authorList>
    </citation>
    <scope>NUCLEOTIDE SEQUENCE [LARGE SCALE GENOMIC DNA]</scope>
    <source>
        <strain evidence="4">KCTC 52231</strain>
    </source>
</reference>
<dbReference type="Proteomes" id="UP001595647">
    <property type="component" value="Unassembled WGS sequence"/>
</dbReference>
<feature type="chain" id="PRO_5046319938" evidence="1">
    <location>
        <begin position="28"/>
        <end position="110"/>
    </location>
</feature>
<feature type="domain" description="EfeO-type cupredoxin-like" evidence="2">
    <location>
        <begin position="14"/>
        <end position="106"/>
    </location>
</feature>
<proteinExistence type="predicted"/>
<dbReference type="SUPFAM" id="SSF49503">
    <property type="entry name" value="Cupredoxins"/>
    <property type="match status" value="1"/>
</dbReference>
<comment type="caution">
    <text evidence="3">The sequence shown here is derived from an EMBL/GenBank/DDBJ whole genome shotgun (WGS) entry which is preliminary data.</text>
</comment>
<organism evidence="3 4">
    <name type="scientific">Ciceribacter thiooxidans</name>
    <dbReference type="NCBI Taxonomy" id="1969821"/>
    <lineage>
        <taxon>Bacteria</taxon>
        <taxon>Pseudomonadati</taxon>
        <taxon>Pseudomonadota</taxon>
        <taxon>Alphaproteobacteria</taxon>
        <taxon>Hyphomicrobiales</taxon>
        <taxon>Rhizobiaceae</taxon>
        <taxon>Ciceribacter</taxon>
    </lineage>
</organism>
<dbReference type="InterPro" id="IPR052721">
    <property type="entry name" value="ET_Amicyanin"/>
</dbReference>
<dbReference type="Gene3D" id="2.60.40.420">
    <property type="entry name" value="Cupredoxins - blue copper proteins"/>
    <property type="match status" value="1"/>
</dbReference>
<dbReference type="PANTHER" id="PTHR36507">
    <property type="entry name" value="BLL1555 PROTEIN"/>
    <property type="match status" value="1"/>
</dbReference>
<sequence>MTTTLIRRRSLLLAGSMLLAVRAVAKAHNGTVHVTVEKLAFTPAEIDVRVGETIEWTNRDPFAHTATVKGGWEVPIPPGKSATHVVAPGDTVDYFCRWHPNMKGRIKVIA</sequence>
<keyword evidence="4" id="KW-1185">Reference proteome</keyword>
<evidence type="ECO:0000256" key="1">
    <source>
        <dbReference type="SAM" id="SignalP"/>
    </source>
</evidence>
<name>A0ABV7I9P5_9HYPH</name>
<dbReference type="RefSeq" id="WP_182307818.1">
    <property type="nucleotide sequence ID" value="NZ_CP059897.1"/>
</dbReference>
<accession>A0ABV7I9P5</accession>
<gene>
    <name evidence="3" type="ORF">ACFOHV_24310</name>
</gene>
<keyword evidence="1" id="KW-0732">Signal</keyword>
<dbReference type="Pfam" id="PF13473">
    <property type="entry name" value="Cupredoxin_1"/>
    <property type="match status" value="1"/>
</dbReference>
<dbReference type="InterPro" id="IPR008972">
    <property type="entry name" value="Cupredoxin"/>
</dbReference>